<comment type="similarity">
    <text evidence="1">Belongs to the UPF0162 family.</text>
</comment>
<evidence type="ECO:0000313" key="3">
    <source>
        <dbReference type="EMBL" id="NMP33302.1"/>
    </source>
</evidence>
<keyword evidence="4" id="KW-1185">Reference proteome</keyword>
<dbReference type="InterPro" id="IPR011990">
    <property type="entry name" value="TPR-like_helical_dom_sf"/>
</dbReference>
<dbReference type="InterPro" id="IPR032698">
    <property type="entry name" value="SirB1_N"/>
</dbReference>
<comment type="caution">
    <text evidence="3">The sequence shown here is derived from an EMBL/GenBank/DDBJ whole genome shotgun (WGS) entry which is preliminary data.</text>
</comment>
<accession>A0A7Y0Q8V0</accession>
<evidence type="ECO:0000256" key="1">
    <source>
        <dbReference type="ARBA" id="ARBA00007100"/>
    </source>
</evidence>
<name>A0A7Y0Q8V0_9GAMM</name>
<organism evidence="3 4">
    <name type="scientific">Thalassotalea algicola</name>
    <dbReference type="NCBI Taxonomy" id="2716224"/>
    <lineage>
        <taxon>Bacteria</taxon>
        <taxon>Pseudomonadati</taxon>
        <taxon>Pseudomonadota</taxon>
        <taxon>Gammaproteobacteria</taxon>
        <taxon>Alteromonadales</taxon>
        <taxon>Colwelliaceae</taxon>
        <taxon>Thalassotalea</taxon>
    </lineage>
</organism>
<dbReference type="Pfam" id="PF13369">
    <property type="entry name" value="Transglut_core2"/>
    <property type="match status" value="1"/>
</dbReference>
<sequence>MNDLLLSEINTDQEDLLRAVMLIEEFIFEQKSDALPQIEQLVEYCEQELADVEDPLAQAEHLINVLFLDLLLLDTKRSSWPVGAFKLETAVAQREIHPVLKAIVIKYIAEQCGFEVDLVFVPEKIMLRLICDQQFAIIFDPLNGESLNWEELDHRLDELTEEPSQYLDAMDTKAVLVEYLTALKNALIHEQKHSLALRCVDVLITLKPEDPFERRDRGFLLHQLDCFKVAYDDYQYFVNQCPQDPAAQILKLQLDNIKISNTILH</sequence>
<proteinExistence type="inferred from homology"/>
<evidence type="ECO:0000259" key="2">
    <source>
        <dbReference type="Pfam" id="PF13369"/>
    </source>
</evidence>
<dbReference type="AlphaFoldDB" id="A0A7Y0Q8V0"/>
<dbReference type="RefSeq" id="WP_169076621.1">
    <property type="nucleotide sequence ID" value="NZ_JABBXH010000007.1"/>
</dbReference>
<protein>
    <submittedName>
        <fullName evidence="3">Tetratricopeptide repeat protein</fullName>
    </submittedName>
</protein>
<feature type="domain" description="Protein SirB1 N-terminal" evidence="2">
    <location>
        <begin position="35"/>
        <end position="177"/>
    </location>
</feature>
<dbReference type="Pfam" id="PF13371">
    <property type="entry name" value="TPR_9"/>
    <property type="match status" value="1"/>
</dbReference>
<dbReference type="EMBL" id="JABBXH010000007">
    <property type="protein sequence ID" value="NMP33302.1"/>
    <property type="molecule type" value="Genomic_DNA"/>
</dbReference>
<gene>
    <name evidence="3" type="ORF">HII17_17245</name>
</gene>
<reference evidence="3 4" key="1">
    <citation type="submission" date="2020-04" db="EMBL/GenBank/DDBJ databases">
        <title>Thalassotalea sp. M1531, isolated from the surface of marine red alga.</title>
        <authorList>
            <person name="Pang L."/>
            <person name="Lu D.-C."/>
        </authorList>
    </citation>
    <scope>NUCLEOTIDE SEQUENCE [LARGE SCALE GENOMIC DNA]</scope>
    <source>
        <strain evidence="3 4">M1531</strain>
    </source>
</reference>
<dbReference type="SUPFAM" id="SSF48452">
    <property type="entry name" value="TPR-like"/>
    <property type="match status" value="1"/>
</dbReference>
<evidence type="ECO:0000313" key="4">
    <source>
        <dbReference type="Proteomes" id="UP000568664"/>
    </source>
</evidence>
<dbReference type="Proteomes" id="UP000568664">
    <property type="component" value="Unassembled WGS sequence"/>
</dbReference>